<organism evidence="2 3">
    <name type="scientific">Dryococelus australis</name>
    <dbReference type="NCBI Taxonomy" id="614101"/>
    <lineage>
        <taxon>Eukaryota</taxon>
        <taxon>Metazoa</taxon>
        <taxon>Ecdysozoa</taxon>
        <taxon>Arthropoda</taxon>
        <taxon>Hexapoda</taxon>
        <taxon>Insecta</taxon>
        <taxon>Pterygota</taxon>
        <taxon>Neoptera</taxon>
        <taxon>Polyneoptera</taxon>
        <taxon>Phasmatodea</taxon>
        <taxon>Verophasmatodea</taxon>
        <taxon>Anareolatae</taxon>
        <taxon>Phasmatidae</taxon>
        <taxon>Eurycanthinae</taxon>
        <taxon>Dryococelus</taxon>
    </lineage>
</organism>
<gene>
    <name evidence="2" type="ORF">PR048_005139</name>
</gene>
<evidence type="ECO:0000313" key="2">
    <source>
        <dbReference type="EMBL" id="KAJ8892558.1"/>
    </source>
</evidence>
<proteinExistence type="predicted"/>
<name>A0ABQ9I7C8_9NEOP</name>
<keyword evidence="3" id="KW-1185">Reference proteome</keyword>
<dbReference type="EMBL" id="JARBHB010000002">
    <property type="protein sequence ID" value="KAJ8892558.1"/>
    <property type="molecule type" value="Genomic_DNA"/>
</dbReference>
<feature type="compositionally biased region" description="Acidic residues" evidence="1">
    <location>
        <begin position="183"/>
        <end position="193"/>
    </location>
</feature>
<comment type="caution">
    <text evidence="2">The sequence shown here is derived from an EMBL/GenBank/DDBJ whole genome shotgun (WGS) entry which is preliminary data.</text>
</comment>
<accession>A0ABQ9I7C8</accession>
<feature type="region of interest" description="Disordered" evidence="1">
    <location>
        <begin position="183"/>
        <end position="215"/>
    </location>
</feature>
<dbReference type="Proteomes" id="UP001159363">
    <property type="component" value="Chromosome 2"/>
</dbReference>
<evidence type="ECO:0000313" key="3">
    <source>
        <dbReference type="Proteomes" id="UP001159363"/>
    </source>
</evidence>
<reference evidence="2 3" key="1">
    <citation type="submission" date="2023-02" db="EMBL/GenBank/DDBJ databases">
        <title>LHISI_Scaffold_Assembly.</title>
        <authorList>
            <person name="Stuart O.P."/>
            <person name="Cleave R."/>
            <person name="Magrath M.J.L."/>
            <person name="Mikheyev A.S."/>
        </authorList>
    </citation>
    <scope>NUCLEOTIDE SEQUENCE [LARGE SCALE GENOMIC DNA]</scope>
    <source>
        <strain evidence="2">Daus_M_001</strain>
        <tissue evidence="2">Leg muscle</tissue>
    </source>
</reference>
<protein>
    <submittedName>
        <fullName evidence="2">Uncharacterized protein</fullName>
    </submittedName>
</protein>
<evidence type="ECO:0000256" key="1">
    <source>
        <dbReference type="SAM" id="MobiDB-lite"/>
    </source>
</evidence>
<sequence>MRSLVHETAMESEMTSSPAAFSCLIIRLSSSHERAIPGATSTRSWKRSSATTMRKQAAEQFVNKRKFCKRLPYLRPPRSRARILPHPANDGARWTEEGGFARRGVNLGAEGSFSEYKDSFAEQNRSFEEQEGLFVEQQGHLGVMCIKRGVICRVGEVICGAGGDETGCQDYHENRIDDNDYDVSVDEESDEKENDSADVPTHFANEFPPTNGVKKAGSVKNAQENGFRTNGMTEHEQLYAPMPGAIALYLSIPYYCCLTIAGTFCCRSATDESVTGYRRACVLIAHLPQAHTDCRGTRQSPWHLNEGRSGIEEDLLELRRFTRFDFEEQPSLLSPFDSFQIITSDVPILLCAPVLLSGRVLNHKERRHTKTEYRPPKFSHVGIVPDNAAGQWVFSGISHFSHPCIPALIRTHLASPSSALKPSILRAAQISPLTHSSQGAIRWWLAHLSVT</sequence>